<dbReference type="InterPro" id="IPR036339">
    <property type="entry name" value="PUB-like_dom_sf"/>
</dbReference>
<feature type="domain" description="UBX" evidence="5">
    <location>
        <begin position="349"/>
        <end position="433"/>
    </location>
</feature>
<keyword evidence="2" id="KW-0833">Ubl conjugation pathway</keyword>
<dbReference type="Proteomes" id="UP000516314">
    <property type="component" value="Chromosome 2"/>
</dbReference>
<proteinExistence type="predicted"/>
<feature type="compositionally biased region" description="Polar residues" evidence="4">
    <location>
        <begin position="74"/>
        <end position="85"/>
    </location>
</feature>
<evidence type="ECO:0000256" key="2">
    <source>
        <dbReference type="ARBA" id="ARBA00022786"/>
    </source>
</evidence>
<gene>
    <name evidence="6" type="ORF">AT9943_LOCUS6118</name>
</gene>
<dbReference type="GO" id="GO:0016020">
    <property type="term" value="C:membrane"/>
    <property type="evidence" value="ECO:0007669"/>
    <property type="project" value="UniProtKB-SubCell"/>
</dbReference>
<dbReference type="SMR" id="A0A7G2E4Q6"/>
<feature type="compositionally biased region" description="Pro residues" evidence="4">
    <location>
        <begin position="56"/>
        <end position="70"/>
    </location>
</feature>
<dbReference type="OMA" id="GEMWAMM"/>
<feature type="compositionally biased region" description="Polar residues" evidence="4">
    <location>
        <begin position="44"/>
        <end position="54"/>
    </location>
</feature>
<reference evidence="6 7" key="1">
    <citation type="submission" date="2020-09" db="EMBL/GenBank/DDBJ databases">
        <authorList>
            <person name="Ashkenazy H."/>
        </authorList>
    </citation>
    <scope>NUCLEOTIDE SEQUENCE [LARGE SCALE GENOMIC DNA]</scope>
    <source>
        <strain evidence="7">cv. Cdm-0</strain>
    </source>
</reference>
<comment type="subcellular location">
    <subcellularLocation>
        <location evidence="1">Membrane</location>
        <topology evidence="1">Peripheral membrane protein</topology>
    </subcellularLocation>
</comment>
<evidence type="ECO:0000313" key="6">
    <source>
        <dbReference type="EMBL" id="CAD5317864.1"/>
    </source>
</evidence>
<sequence length="458" mass="51064">MDDVKDKLKGFMKKVNLSSSSGKFKGQGRVLGSSSSSSAPPVNPIQNRFNSSQAPNPTPRPKPNPNPLPEKPLSSSDQKISGSTRNPDHDPVRAPQDGFDPYGAFITSSNRSQNGYSLSMFECPICKNPFTSEEEVSVHVESCLGDTNGDESSFEKDNNDNDKSEMEKLVVVYLSGKPSESSIDVLLRLFKNIVKEPENAKFRKVRMSNAKIKEAIGDVAGGVELLELVGFELKEENDEIWAVMDVPSEEQSILINKVVGYLEKRKTESSGSSAQVMEPVAPKKIDREIRVFFSVSENVASRIEVPDSFYSLSADEIKREADLRRKKIAESQLLIPRSYKEKQAKAARKRYKRSMIRVQFPDGVVLQGVFAPWEPTFALYEFVSSALKEPSLQFELLDPVLVKRRVIPHTPAPGQKPITLEDEELVPSALIRFRPIETDSLVFTGLRNELLEISEPLS</sequence>
<dbReference type="InterPro" id="IPR001012">
    <property type="entry name" value="UBX_dom"/>
</dbReference>
<dbReference type="Gene3D" id="1.20.58.2190">
    <property type="match status" value="1"/>
</dbReference>
<dbReference type="CDD" id="cd09212">
    <property type="entry name" value="PUB"/>
    <property type="match status" value="1"/>
</dbReference>
<dbReference type="PROSITE" id="PS50033">
    <property type="entry name" value="UBX"/>
    <property type="match status" value="1"/>
</dbReference>
<accession>A0A7G2E4Q6</accession>
<name>A0A7G2E4Q6_ARATH</name>
<dbReference type="Pfam" id="PF09409">
    <property type="entry name" value="PUB"/>
    <property type="match status" value="1"/>
</dbReference>
<keyword evidence="3" id="KW-0472">Membrane</keyword>
<dbReference type="FunFam" id="3.10.20.90:FF:000185">
    <property type="entry name" value="UBX domain-containing protein 6"/>
    <property type="match status" value="1"/>
</dbReference>
<protein>
    <submittedName>
        <fullName evidence="6">(thale cress) hypothetical protein</fullName>
    </submittedName>
</protein>
<dbReference type="KEGG" id="ath:AT2G01650"/>
<dbReference type="PANTHER" id="PTHR47694:SF1">
    <property type="entry name" value="PLANT UBX DOMAIN-CONTAINING PROTEIN 2"/>
    <property type="match status" value="1"/>
</dbReference>
<dbReference type="SUPFAM" id="SSF143503">
    <property type="entry name" value="PUG domain-like"/>
    <property type="match status" value="1"/>
</dbReference>
<evidence type="ECO:0000256" key="3">
    <source>
        <dbReference type="ARBA" id="ARBA00023136"/>
    </source>
</evidence>
<dbReference type="InterPro" id="IPR018997">
    <property type="entry name" value="PUB_domain"/>
</dbReference>
<evidence type="ECO:0000259" key="5">
    <source>
        <dbReference type="PROSITE" id="PS50033"/>
    </source>
</evidence>
<dbReference type="SUPFAM" id="SSF54236">
    <property type="entry name" value="Ubiquitin-like"/>
    <property type="match status" value="1"/>
</dbReference>
<dbReference type="AlphaFoldDB" id="A0A7G2E4Q6"/>
<dbReference type="Gene3D" id="3.10.20.90">
    <property type="entry name" value="Phosphatidylinositol 3-kinase Catalytic Subunit, Chain A, domain 1"/>
    <property type="match status" value="1"/>
</dbReference>
<dbReference type="SMART" id="SM00580">
    <property type="entry name" value="PUG"/>
    <property type="match status" value="1"/>
</dbReference>
<feature type="region of interest" description="Disordered" evidence="4">
    <location>
        <begin position="1"/>
        <end position="103"/>
    </location>
</feature>
<dbReference type="EMBL" id="LR881467">
    <property type="protein sequence ID" value="CAD5317864.1"/>
    <property type="molecule type" value="Genomic_DNA"/>
</dbReference>
<dbReference type="PANTHER" id="PTHR47694">
    <property type="entry name" value="PLANT UBX DOMAIN-CONTAINING PROTEIN 2"/>
    <property type="match status" value="1"/>
</dbReference>
<dbReference type="ExpressionAtlas" id="A0A7G2E4Q6">
    <property type="expression patterns" value="baseline and differential"/>
</dbReference>
<evidence type="ECO:0000313" key="7">
    <source>
        <dbReference type="Proteomes" id="UP000516314"/>
    </source>
</evidence>
<dbReference type="GO" id="GO:0006950">
    <property type="term" value="P:response to stress"/>
    <property type="evidence" value="ECO:0007669"/>
    <property type="project" value="UniProtKB-ARBA"/>
</dbReference>
<dbReference type="InterPro" id="IPR029071">
    <property type="entry name" value="Ubiquitin-like_domsf"/>
</dbReference>
<dbReference type="CDD" id="cd16119">
    <property type="entry name" value="UBX_UBXN6"/>
    <property type="match status" value="1"/>
</dbReference>
<evidence type="ECO:0000256" key="4">
    <source>
        <dbReference type="SAM" id="MobiDB-lite"/>
    </source>
</evidence>
<organism evidence="6 7">
    <name type="scientific">Arabidopsis thaliana</name>
    <name type="common">Mouse-ear cress</name>
    <dbReference type="NCBI Taxonomy" id="3702"/>
    <lineage>
        <taxon>Eukaryota</taxon>
        <taxon>Viridiplantae</taxon>
        <taxon>Streptophyta</taxon>
        <taxon>Embryophyta</taxon>
        <taxon>Tracheophyta</taxon>
        <taxon>Spermatophyta</taxon>
        <taxon>Magnoliopsida</taxon>
        <taxon>eudicotyledons</taxon>
        <taxon>Gunneridae</taxon>
        <taxon>Pentapetalae</taxon>
        <taxon>rosids</taxon>
        <taxon>malvids</taxon>
        <taxon>Brassicales</taxon>
        <taxon>Brassicaceae</taxon>
        <taxon>Camelineae</taxon>
        <taxon>Arabidopsis</taxon>
    </lineage>
</organism>
<evidence type="ECO:0000256" key="1">
    <source>
        <dbReference type="ARBA" id="ARBA00004170"/>
    </source>
</evidence>